<feature type="domain" description="DUF7924" evidence="2">
    <location>
        <begin position="86"/>
        <end position="165"/>
    </location>
</feature>
<reference evidence="3" key="1">
    <citation type="submission" date="2021-12" db="EMBL/GenBank/DDBJ databases">
        <title>Black yeast isolated from Biological Soil Crust.</title>
        <authorList>
            <person name="Kurbessoian T."/>
        </authorList>
    </citation>
    <scope>NUCLEOTIDE SEQUENCE</scope>
    <source>
        <strain evidence="3">CCFEE 5208</strain>
    </source>
</reference>
<dbReference type="Pfam" id="PF25545">
    <property type="entry name" value="DUF7924"/>
    <property type="match status" value="2"/>
</dbReference>
<evidence type="ECO:0000256" key="1">
    <source>
        <dbReference type="SAM" id="MobiDB-lite"/>
    </source>
</evidence>
<protein>
    <recommendedName>
        <fullName evidence="2">DUF7924 domain-containing protein</fullName>
    </recommendedName>
</protein>
<feature type="compositionally biased region" description="Polar residues" evidence="1">
    <location>
        <begin position="299"/>
        <end position="316"/>
    </location>
</feature>
<gene>
    <name evidence="3" type="ORF">LTR82_017923</name>
</gene>
<evidence type="ECO:0000313" key="3">
    <source>
        <dbReference type="EMBL" id="KAK0302298.1"/>
    </source>
</evidence>
<feature type="compositionally biased region" description="Basic residues" evidence="1">
    <location>
        <begin position="1"/>
        <end position="11"/>
    </location>
</feature>
<sequence>MSDKRFKKRPLSRSNSYTQSTLSGDTPKAWGAKHAAMTLENGMFTDKQKGALITQGDEVLCTKILGSRFELPDEWAFYEDNLLTILKMALYKNEARVVRDAGPHVMPSPELHNAQGHPGLEHIAEGVDARWTQCTSLCGPKSKPEVSQGVSRTAFTHEERKKLTSNETSIEESELQALHGASVACSTVIKLYQKVLAAAELHRRILVFSVSYNQRVVKIFGHFAMIEGDNITYHRHPLFETNLVDDASNRTTPYQIALSIWKHFFPVHLARFRDVLGRQPSRAMESFTARLGLEEDSASGVSTPSSSQENDPSATRLQEENVRLLTVMLKQQDEARQQAVLFERNIEQTERQTERLLAQIQRQSEQYREQMEQQKEEARQRLEQQKEEAYQRSEQQKEEARKEREEIIALLKQSRS</sequence>
<comment type="caution">
    <text evidence="3">The sequence shown here is derived from an EMBL/GenBank/DDBJ whole genome shotgun (WGS) entry which is preliminary data.</text>
</comment>
<accession>A0AAN6IZS7</accession>
<evidence type="ECO:0000313" key="4">
    <source>
        <dbReference type="Proteomes" id="UP001168146"/>
    </source>
</evidence>
<feature type="compositionally biased region" description="Polar residues" evidence="1">
    <location>
        <begin position="12"/>
        <end position="24"/>
    </location>
</feature>
<dbReference type="PANTHER" id="PTHR42470:SF2">
    <property type="match status" value="1"/>
</dbReference>
<evidence type="ECO:0000259" key="2">
    <source>
        <dbReference type="Pfam" id="PF25545"/>
    </source>
</evidence>
<dbReference type="InterPro" id="IPR057684">
    <property type="entry name" value="DUF7924"/>
</dbReference>
<dbReference type="EMBL" id="JASUXU010000198">
    <property type="protein sequence ID" value="KAK0302298.1"/>
    <property type="molecule type" value="Genomic_DNA"/>
</dbReference>
<feature type="compositionally biased region" description="Basic and acidic residues" evidence="1">
    <location>
        <begin position="365"/>
        <end position="402"/>
    </location>
</feature>
<name>A0AAN6IZS7_9PEZI</name>
<feature type="region of interest" description="Disordered" evidence="1">
    <location>
        <begin position="1"/>
        <end position="28"/>
    </location>
</feature>
<feature type="region of interest" description="Disordered" evidence="1">
    <location>
        <begin position="363"/>
        <end position="402"/>
    </location>
</feature>
<dbReference type="AlphaFoldDB" id="A0AAN6IZS7"/>
<feature type="domain" description="DUF7924" evidence="2">
    <location>
        <begin position="166"/>
        <end position="276"/>
    </location>
</feature>
<organism evidence="3 4">
    <name type="scientific">Friedmanniomyces endolithicus</name>
    <dbReference type="NCBI Taxonomy" id="329885"/>
    <lineage>
        <taxon>Eukaryota</taxon>
        <taxon>Fungi</taxon>
        <taxon>Dikarya</taxon>
        <taxon>Ascomycota</taxon>
        <taxon>Pezizomycotina</taxon>
        <taxon>Dothideomycetes</taxon>
        <taxon>Dothideomycetidae</taxon>
        <taxon>Mycosphaerellales</taxon>
        <taxon>Teratosphaeriaceae</taxon>
        <taxon>Friedmanniomyces</taxon>
    </lineage>
</organism>
<feature type="region of interest" description="Disordered" evidence="1">
    <location>
        <begin position="295"/>
        <end position="316"/>
    </location>
</feature>
<dbReference type="PANTHER" id="PTHR42470">
    <property type="entry name" value="VAST DOMAIN-CONTAINING PROTEIN"/>
    <property type="match status" value="1"/>
</dbReference>
<dbReference type="Proteomes" id="UP001168146">
    <property type="component" value="Unassembled WGS sequence"/>
</dbReference>
<proteinExistence type="predicted"/>